<feature type="compositionally biased region" description="Pro residues" evidence="1">
    <location>
        <begin position="42"/>
        <end position="53"/>
    </location>
</feature>
<dbReference type="Proteomes" id="UP000838763">
    <property type="component" value="Unassembled WGS sequence"/>
</dbReference>
<feature type="region of interest" description="Disordered" evidence="1">
    <location>
        <begin position="39"/>
        <end position="100"/>
    </location>
</feature>
<keyword evidence="4" id="KW-1185">Reference proteome</keyword>
<evidence type="ECO:0000256" key="2">
    <source>
        <dbReference type="SAM" id="Phobius"/>
    </source>
</evidence>
<comment type="caution">
    <text evidence="3">The sequence shown here is derived from an EMBL/GenBank/DDBJ whole genome shotgun (WGS) entry which is preliminary data.</text>
</comment>
<evidence type="ECO:0000256" key="1">
    <source>
        <dbReference type="SAM" id="MobiDB-lite"/>
    </source>
</evidence>
<keyword evidence="2" id="KW-1133">Transmembrane helix</keyword>
<evidence type="ECO:0000313" key="3">
    <source>
        <dbReference type="EMBL" id="CAI4220067.1"/>
    </source>
</evidence>
<feature type="transmembrane region" description="Helical" evidence="2">
    <location>
        <begin position="116"/>
        <end position="134"/>
    </location>
</feature>
<keyword evidence="2" id="KW-0812">Transmembrane</keyword>
<dbReference type="OrthoDB" id="10504653at2759"/>
<dbReference type="EMBL" id="CALLCH030000021">
    <property type="protein sequence ID" value="CAI4220067.1"/>
    <property type="molecule type" value="Genomic_DNA"/>
</dbReference>
<name>A0A9P1HCH5_9PEZI</name>
<protein>
    <submittedName>
        <fullName evidence="3">Uncharacterized protein</fullName>
    </submittedName>
</protein>
<keyword evidence="2" id="KW-0472">Membrane</keyword>
<organism evidence="3 4">
    <name type="scientific">Parascedosporium putredinis</name>
    <dbReference type="NCBI Taxonomy" id="1442378"/>
    <lineage>
        <taxon>Eukaryota</taxon>
        <taxon>Fungi</taxon>
        <taxon>Dikarya</taxon>
        <taxon>Ascomycota</taxon>
        <taxon>Pezizomycotina</taxon>
        <taxon>Sordariomycetes</taxon>
        <taxon>Hypocreomycetidae</taxon>
        <taxon>Microascales</taxon>
        <taxon>Microascaceae</taxon>
        <taxon>Parascedosporium</taxon>
    </lineage>
</organism>
<proteinExistence type="predicted"/>
<feature type="compositionally biased region" description="Gly residues" evidence="1">
    <location>
        <begin position="76"/>
        <end position="92"/>
    </location>
</feature>
<feature type="compositionally biased region" description="Low complexity" evidence="1">
    <location>
        <begin position="63"/>
        <end position="75"/>
    </location>
</feature>
<sequence>MSTLFEPETAQCYTFSCVLNNYSRPSKYLGYEKPGATYPCPADQPIPGEPQNPHPSRNLLPMSTPTTGSQSSPTGSTGGSGGSGSGDAGSGEGSDPAAPTIVLDGSAIKAMAPGSLFVAIGLAMVLFETILVALGKDAGVFTERGFSSR</sequence>
<accession>A0A9P1HCH5</accession>
<evidence type="ECO:0000313" key="4">
    <source>
        <dbReference type="Proteomes" id="UP000838763"/>
    </source>
</evidence>
<dbReference type="AlphaFoldDB" id="A0A9P1HCH5"/>
<reference evidence="3" key="1">
    <citation type="submission" date="2022-11" db="EMBL/GenBank/DDBJ databases">
        <authorList>
            <person name="Scott C."/>
            <person name="Bruce N."/>
        </authorList>
    </citation>
    <scope>NUCLEOTIDE SEQUENCE</scope>
</reference>
<gene>
    <name evidence="3" type="ORF">PPNO1_LOCUS9608</name>
</gene>